<organism evidence="4 5">
    <name type="scientific">Rhodanobacter lycopersici</name>
    <dbReference type="NCBI Taxonomy" id="3162487"/>
    <lineage>
        <taxon>Bacteria</taxon>
        <taxon>Pseudomonadati</taxon>
        <taxon>Pseudomonadota</taxon>
        <taxon>Gammaproteobacteria</taxon>
        <taxon>Lysobacterales</taxon>
        <taxon>Rhodanobacteraceae</taxon>
        <taxon>Rhodanobacter</taxon>
    </lineage>
</organism>
<dbReference type="Proteomes" id="UP001556220">
    <property type="component" value="Unassembled WGS sequence"/>
</dbReference>
<feature type="domain" description="DUF4124" evidence="3">
    <location>
        <begin position="9"/>
        <end position="64"/>
    </location>
</feature>
<evidence type="ECO:0000313" key="4">
    <source>
        <dbReference type="EMBL" id="MEW9571195.1"/>
    </source>
</evidence>
<accession>A0ABV3QBT8</accession>
<name>A0ABV3QBT8_9GAMM</name>
<sequence length="142" mass="14931">MSRSLIVVALLLVAPLAVAQQIYKWTDAKGTVHYSQSAPPEGTRYQQVKLASGVESGDAPAPQPATDDTPAPADNPAPMPMTDTPANRTKLCATLKSNLTALQGGGPVVMQQGGKPVLLDASQRKQQVDTANAQYQQYCAGQ</sequence>
<dbReference type="InterPro" id="IPR025392">
    <property type="entry name" value="DUF4124"/>
</dbReference>
<feature type="region of interest" description="Disordered" evidence="1">
    <location>
        <begin position="50"/>
        <end position="86"/>
    </location>
</feature>
<evidence type="ECO:0000256" key="2">
    <source>
        <dbReference type="SAM" id="SignalP"/>
    </source>
</evidence>
<protein>
    <submittedName>
        <fullName evidence="4">DUF4124 domain-containing protein</fullName>
    </submittedName>
</protein>
<proteinExistence type="predicted"/>
<comment type="caution">
    <text evidence="4">The sequence shown here is derived from an EMBL/GenBank/DDBJ whole genome shotgun (WGS) entry which is preliminary data.</text>
</comment>
<dbReference type="EMBL" id="JBFOHK010000001">
    <property type="protein sequence ID" value="MEW9571195.1"/>
    <property type="molecule type" value="Genomic_DNA"/>
</dbReference>
<gene>
    <name evidence="4" type="ORF">ABQJ54_05480</name>
</gene>
<feature type="signal peptide" evidence="2">
    <location>
        <begin position="1"/>
        <end position="19"/>
    </location>
</feature>
<evidence type="ECO:0000259" key="3">
    <source>
        <dbReference type="Pfam" id="PF13511"/>
    </source>
</evidence>
<feature type="compositionally biased region" description="Low complexity" evidence="1">
    <location>
        <begin position="58"/>
        <end position="72"/>
    </location>
</feature>
<feature type="chain" id="PRO_5046672751" evidence="2">
    <location>
        <begin position="20"/>
        <end position="142"/>
    </location>
</feature>
<reference evidence="4 5" key="1">
    <citation type="submission" date="2024-06" db="EMBL/GenBank/DDBJ databases">
        <authorList>
            <person name="Woo H."/>
        </authorList>
    </citation>
    <scope>NUCLEOTIDE SEQUENCE [LARGE SCALE GENOMIC DNA]</scope>
    <source>
        <strain evidence="4 5">Si-c</strain>
    </source>
</reference>
<evidence type="ECO:0000313" key="5">
    <source>
        <dbReference type="Proteomes" id="UP001556220"/>
    </source>
</evidence>
<dbReference type="RefSeq" id="WP_367853255.1">
    <property type="nucleotide sequence ID" value="NZ_JBFOHK010000001.1"/>
</dbReference>
<keyword evidence="5" id="KW-1185">Reference proteome</keyword>
<evidence type="ECO:0000256" key="1">
    <source>
        <dbReference type="SAM" id="MobiDB-lite"/>
    </source>
</evidence>
<keyword evidence="2" id="KW-0732">Signal</keyword>
<dbReference type="Pfam" id="PF13511">
    <property type="entry name" value="DUF4124"/>
    <property type="match status" value="1"/>
</dbReference>